<evidence type="ECO:0000313" key="11">
    <source>
        <dbReference type="Proteomes" id="UP000887581"/>
    </source>
</evidence>
<feature type="domain" description="Serine/threonine specific protein phosphatases" evidence="10">
    <location>
        <begin position="1"/>
        <end position="254"/>
    </location>
</feature>
<dbReference type="AlphaFoldDB" id="A0A915PNC3"/>
<evidence type="ECO:0000256" key="6">
    <source>
        <dbReference type="ARBA" id="ARBA00023211"/>
    </source>
</evidence>
<keyword evidence="3" id="KW-0479">Metal-binding</keyword>
<sequence length="442" mass="50785">MEVALFYDNLYVTTPLWSEYDELIAVGSLNGDLKMLVSVFGDERWPPCTSAIFLGDYLAPSGEYRYDALLFLIALKIRFPRYIVLLRGHGETYEMCMKTKFDCFCADRELFRAFMMFFDFLPLAAKAGSFLCVHSGVSPYMTSLKSLKTLPIPLGQSKISATQRSMVTDILYGTPDDTLLREFAPSNDYPIGFRFNKEGLEKVLTAFGVHRLIRTCHVSDRTKWCYDFGNDPICLSFVTGSNPDETDEEERDVMHYVDMPLISKYIIYLLPDGYISDWKVFHDEMPLERIKLVYELLLQYSFKPPYICRPLGRQSCLFCLGQLQYTSATVTISHAELADLIRQLNFNIQLDWQMDPRQLQYRLVDLSPALLGTLPRELKPFNYASTNLDQPLTTTDESEGEESDELSSYSAITLYPALESEDENLPRPSFRPRSHSFTQGFF</sequence>
<dbReference type="PANTHER" id="PTHR11668:SF300">
    <property type="entry name" value="SERINE_THREONINE-PROTEIN PHOSPHATASE"/>
    <property type="match status" value="1"/>
</dbReference>
<evidence type="ECO:0000256" key="8">
    <source>
        <dbReference type="ARBA" id="ARBA00048336"/>
    </source>
</evidence>
<dbReference type="InterPro" id="IPR050341">
    <property type="entry name" value="PP1_catalytic_subunit"/>
</dbReference>
<evidence type="ECO:0000256" key="5">
    <source>
        <dbReference type="ARBA" id="ARBA00022912"/>
    </source>
</evidence>
<dbReference type="WBParaSite" id="sdigi.contig167.g5557.t1">
    <property type="protein sequence ID" value="sdigi.contig167.g5557.t1"/>
    <property type="gene ID" value="sdigi.contig167.g5557"/>
</dbReference>
<evidence type="ECO:0000256" key="3">
    <source>
        <dbReference type="ARBA" id="ARBA00022723"/>
    </source>
</evidence>
<keyword evidence="6" id="KW-0464">Manganese</keyword>
<reference evidence="12" key="1">
    <citation type="submission" date="2022-11" db="UniProtKB">
        <authorList>
            <consortium name="WormBaseParasite"/>
        </authorList>
    </citation>
    <scope>IDENTIFICATION</scope>
</reference>
<accession>A0A915PNC3</accession>
<dbReference type="PANTHER" id="PTHR11668">
    <property type="entry name" value="SERINE/THREONINE PROTEIN PHOSPHATASE"/>
    <property type="match status" value="1"/>
</dbReference>
<dbReference type="Pfam" id="PF00149">
    <property type="entry name" value="Metallophos"/>
    <property type="match status" value="1"/>
</dbReference>
<comment type="cofactor">
    <cofactor evidence="1">
        <name>Mn(2+)</name>
        <dbReference type="ChEBI" id="CHEBI:29035"/>
    </cofactor>
</comment>
<dbReference type="InterPro" id="IPR004843">
    <property type="entry name" value="Calcineurin-like_PHP"/>
</dbReference>
<evidence type="ECO:0000256" key="4">
    <source>
        <dbReference type="ARBA" id="ARBA00022801"/>
    </source>
</evidence>
<proteinExistence type="predicted"/>
<dbReference type="GO" id="GO:0005634">
    <property type="term" value="C:nucleus"/>
    <property type="evidence" value="ECO:0007669"/>
    <property type="project" value="TreeGrafter"/>
</dbReference>
<dbReference type="EC" id="3.1.3.16" evidence="2"/>
<dbReference type="Gene3D" id="3.60.21.10">
    <property type="match status" value="1"/>
</dbReference>
<evidence type="ECO:0000256" key="2">
    <source>
        <dbReference type="ARBA" id="ARBA00013081"/>
    </source>
</evidence>
<evidence type="ECO:0000313" key="12">
    <source>
        <dbReference type="WBParaSite" id="sdigi.contig167.g5557.t1"/>
    </source>
</evidence>
<dbReference type="GO" id="GO:0005737">
    <property type="term" value="C:cytoplasm"/>
    <property type="evidence" value="ECO:0007669"/>
    <property type="project" value="TreeGrafter"/>
</dbReference>
<evidence type="ECO:0000256" key="7">
    <source>
        <dbReference type="ARBA" id="ARBA00047761"/>
    </source>
</evidence>
<dbReference type="SUPFAM" id="SSF56300">
    <property type="entry name" value="Metallo-dependent phosphatases"/>
    <property type="match status" value="1"/>
</dbReference>
<dbReference type="SMART" id="SM00156">
    <property type="entry name" value="PP2Ac"/>
    <property type="match status" value="1"/>
</dbReference>
<evidence type="ECO:0000256" key="1">
    <source>
        <dbReference type="ARBA" id="ARBA00001936"/>
    </source>
</evidence>
<dbReference type="InterPro" id="IPR006186">
    <property type="entry name" value="Ser/Thr-sp_prot-phosphatase"/>
</dbReference>
<feature type="region of interest" description="Disordered" evidence="9">
    <location>
        <begin position="387"/>
        <end position="442"/>
    </location>
</feature>
<evidence type="ECO:0000259" key="10">
    <source>
        <dbReference type="SMART" id="SM00156"/>
    </source>
</evidence>
<keyword evidence="4" id="KW-0378">Hydrolase</keyword>
<dbReference type="GO" id="GO:0004722">
    <property type="term" value="F:protein serine/threonine phosphatase activity"/>
    <property type="evidence" value="ECO:0007669"/>
    <property type="project" value="UniProtKB-EC"/>
</dbReference>
<dbReference type="Proteomes" id="UP000887581">
    <property type="component" value="Unplaced"/>
</dbReference>
<evidence type="ECO:0000256" key="9">
    <source>
        <dbReference type="SAM" id="MobiDB-lite"/>
    </source>
</evidence>
<feature type="compositionally biased region" description="Acidic residues" evidence="9">
    <location>
        <begin position="396"/>
        <end position="405"/>
    </location>
</feature>
<comment type="catalytic activity">
    <reaction evidence="7">
        <text>O-phospho-L-seryl-[protein] + H2O = L-seryl-[protein] + phosphate</text>
        <dbReference type="Rhea" id="RHEA:20629"/>
        <dbReference type="Rhea" id="RHEA-COMP:9863"/>
        <dbReference type="Rhea" id="RHEA-COMP:11604"/>
        <dbReference type="ChEBI" id="CHEBI:15377"/>
        <dbReference type="ChEBI" id="CHEBI:29999"/>
        <dbReference type="ChEBI" id="CHEBI:43474"/>
        <dbReference type="ChEBI" id="CHEBI:83421"/>
        <dbReference type="EC" id="3.1.3.16"/>
    </reaction>
</comment>
<name>A0A915PNC3_9BILA</name>
<dbReference type="GO" id="GO:0046872">
    <property type="term" value="F:metal ion binding"/>
    <property type="evidence" value="ECO:0007669"/>
    <property type="project" value="UniProtKB-KW"/>
</dbReference>
<comment type="catalytic activity">
    <reaction evidence="8">
        <text>O-phospho-L-threonyl-[protein] + H2O = L-threonyl-[protein] + phosphate</text>
        <dbReference type="Rhea" id="RHEA:47004"/>
        <dbReference type="Rhea" id="RHEA-COMP:11060"/>
        <dbReference type="Rhea" id="RHEA-COMP:11605"/>
        <dbReference type="ChEBI" id="CHEBI:15377"/>
        <dbReference type="ChEBI" id="CHEBI:30013"/>
        <dbReference type="ChEBI" id="CHEBI:43474"/>
        <dbReference type="ChEBI" id="CHEBI:61977"/>
        <dbReference type="EC" id="3.1.3.16"/>
    </reaction>
</comment>
<keyword evidence="11" id="KW-1185">Reference proteome</keyword>
<organism evidence="11 12">
    <name type="scientific">Setaria digitata</name>
    <dbReference type="NCBI Taxonomy" id="48799"/>
    <lineage>
        <taxon>Eukaryota</taxon>
        <taxon>Metazoa</taxon>
        <taxon>Ecdysozoa</taxon>
        <taxon>Nematoda</taxon>
        <taxon>Chromadorea</taxon>
        <taxon>Rhabditida</taxon>
        <taxon>Spirurina</taxon>
        <taxon>Spiruromorpha</taxon>
        <taxon>Filarioidea</taxon>
        <taxon>Setariidae</taxon>
        <taxon>Setaria</taxon>
    </lineage>
</organism>
<keyword evidence="5" id="KW-0904">Protein phosphatase</keyword>
<dbReference type="CDD" id="cd00144">
    <property type="entry name" value="MPP_PPP_family"/>
    <property type="match status" value="1"/>
</dbReference>
<protein>
    <recommendedName>
        <fullName evidence="2">protein-serine/threonine phosphatase</fullName>
        <ecNumber evidence="2">3.1.3.16</ecNumber>
    </recommendedName>
</protein>
<dbReference type="InterPro" id="IPR029052">
    <property type="entry name" value="Metallo-depent_PP-like"/>
</dbReference>